<evidence type="ECO:0000313" key="3">
    <source>
        <dbReference type="Proteomes" id="UP001527882"/>
    </source>
</evidence>
<dbReference type="Proteomes" id="UP001527882">
    <property type="component" value="Unassembled WGS sequence"/>
</dbReference>
<accession>A0ABT4Q4P7</accession>
<evidence type="ECO:0000259" key="1">
    <source>
        <dbReference type="PROSITE" id="PS51664"/>
    </source>
</evidence>
<dbReference type="PANTHER" id="PTHR37809:SF1">
    <property type="entry name" value="RIBOSOMAL PROTEIN S12 METHYLTHIOTRANSFERASE ACCESSORY FACTOR YCAO"/>
    <property type="match status" value="1"/>
</dbReference>
<feature type="domain" description="YcaO" evidence="1">
    <location>
        <begin position="263"/>
        <end position="646"/>
    </location>
</feature>
<dbReference type="PROSITE" id="PS51664">
    <property type="entry name" value="YCAO"/>
    <property type="match status" value="1"/>
</dbReference>
<dbReference type="Gene3D" id="3.30.40.250">
    <property type="match status" value="1"/>
</dbReference>
<dbReference type="Gene3D" id="3.30.160.660">
    <property type="match status" value="1"/>
</dbReference>
<comment type="caution">
    <text evidence="2">The sequence shown here is derived from an EMBL/GenBank/DDBJ whole genome shotgun (WGS) entry which is preliminary data.</text>
</comment>
<dbReference type="Gene3D" id="3.40.50.720">
    <property type="entry name" value="NAD(P)-binding Rossmann-like Domain"/>
    <property type="match status" value="1"/>
</dbReference>
<dbReference type="Gene3D" id="3.30.1330.230">
    <property type="match status" value="1"/>
</dbReference>
<dbReference type="InterPro" id="IPR022291">
    <property type="entry name" value="Bacteriocin_synth_cyclodeHase"/>
</dbReference>
<dbReference type="EMBL" id="JAQAGZ010000003">
    <property type="protein sequence ID" value="MCZ8511839.1"/>
    <property type="molecule type" value="Genomic_DNA"/>
</dbReference>
<dbReference type="InterPro" id="IPR027624">
    <property type="entry name" value="TOMM_cyclo_SagD"/>
</dbReference>
<proteinExistence type="predicted"/>
<dbReference type="InterPro" id="IPR003776">
    <property type="entry name" value="YcaO-like_dom"/>
</dbReference>
<name>A0ABT4Q4P7_9BACL</name>
<evidence type="ECO:0000313" key="2">
    <source>
        <dbReference type="EMBL" id="MCZ8511839.1"/>
    </source>
</evidence>
<dbReference type="Pfam" id="PF02624">
    <property type="entry name" value="YcaO"/>
    <property type="match status" value="1"/>
</dbReference>
<dbReference type="PANTHER" id="PTHR37809">
    <property type="entry name" value="RIBOSOMAL PROTEIN S12 METHYLTHIOTRANSFERASE ACCESSORY FACTOR YCAO"/>
    <property type="match status" value="1"/>
</dbReference>
<organism evidence="2 3">
    <name type="scientific">Paenibacillus gyeongsangnamensis</name>
    <dbReference type="NCBI Taxonomy" id="3388067"/>
    <lineage>
        <taxon>Bacteria</taxon>
        <taxon>Bacillati</taxon>
        <taxon>Bacillota</taxon>
        <taxon>Bacilli</taxon>
        <taxon>Bacillales</taxon>
        <taxon>Paenibacillaceae</taxon>
        <taxon>Paenibacillus</taxon>
    </lineage>
</organism>
<keyword evidence="3" id="KW-1185">Reference proteome</keyword>
<dbReference type="NCBIfam" id="TIGR03882">
    <property type="entry name" value="cyclo_dehyd_2"/>
    <property type="match status" value="1"/>
</dbReference>
<reference evidence="2 3" key="1">
    <citation type="submission" date="2022-12" db="EMBL/GenBank/DDBJ databases">
        <title>Draft genome sequence of Paenibacillus sp. dW9.</title>
        <authorList>
            <person name="Choi E.-W."/>
            <person name="Kim D.-U."/>
        </authorList>
    </citation>
    <scope>NUCLEOTIDE SEQUENCE [LARGE SCALE GENOMIC DNA]</scope>
    <source>
        <strain evidence="3">dW9</strain>
    </source>
</reference>
<gene>
    <name evidence="2" type="ORF">O9H85_05270</name>
</gene>
<dbReference type="RefSeq" id="WP_269880238.1">
    <property type="nucleotide sequence ID" value="NZ_JAQAGZ010000003.1"/>
</dbReference>
<protein>
    <submittedName>
        <fullName evidence="2">TOMM leader peptide-binding protein</fullName>
    </submittedName>
</protein>
<sequence length="646" mass="71523">MNTIVIVGEGMLADTVCKHLTGYRVIRRPDFSEGLPAAELVLALQDHASSSFQLQAEEMLRNQGIPWLFACVSHGEGVVGPLVRPGTAGCSQCAELRRSMAGRGRKEMDDLLLRLAQPDYPGPHPCAELPYAGLRHMATILSEETAKVLRGGRAHSEGRVYLVDLDHLNTTIHYILPDPTCQVCGRLPDDSAEAAEITLRPCKKLGPNSYRSRSMSDLRKVLAGDYWDSRTGLFNGKQPDLVSAFAGAVANLPLSTSDEVTGGRSHSYADSELAAILEGLERNCGLAPRGKRTVVYDSFSRLKLSAMDPSKVGFHAKEQLEQPDFPFLPFDPDTPMAWVWGYSFLQERPVLVPELLAYYSLGYGGGFVYETSNGCAIGGSLEEAILYGIMEVAERDSFLMTWYARLPVPRLDYRSSGDLELLLMTERLRAVTGYEVSLYNTTMGNGIPSIWAVAKNGMEQGANLVCAAGAHLDPIRAAKSALHELAGMIPMVQESWRERREDGEAMLHDSFLVQHMGDHSLLYSLPQAEERLRFLLDEDRPLRTFAEEFRSVPANDDLTEDLKQVLQVFRSLQLEVIVIDQSSGETLRNGLHCVKVLIPGMLPMTFGHQLTRLAGLDRVLEVPMKLGYANHRLTPEELNPYPHPFP</sequence>
<dbReference type="NCBIfam" id="TIGR03604">
    <property type="entry name" value="TOMM_cyclo_SagD"/>
    <property type="match status" value="1"/>
</dbReference>